<dbReference type="AlphaFoldDB" id="A0AA37LKR6"/>
<dbReference type="EMBL" id="BPNN01000040">
    <property type="protein sequence ID" value="GJA64085.1"/>
    <property type="molecule type" value="Genomic_DNA"/>
</dbReference>
<sequence>MKNKLTDLNDHLFAQLERLGDESLDSEKLKDEIARSKAITAVSSQIVNNARLALDAQIAVRDLQLGNRLPSMLEAKP</sequence>
<proteinExistence type="predicted"/>
<name>A0AA37LKR6_AERCA</name>
<accession>A0AA37LKR6</accession>
<evidence type="ECO:0000313" key="2">
    <source>
        <dbReference type="Proteomes" id="UP000886934"/>
    </source>
</evidence>
<dbReference type="Proteomes" id="UP000886934">
    <property type="component" value="Unassembled WGS sequence"/>
</dbReference>
<evidence type="ECO:0008006" key="3">
    <source>
        <dbReference type="Google" id="ProtNLM"/>
    </source>
</evidence>
<reference evidence="1" key="1">
    <citation type="submission" date="2021-07" db="EMBL/GenBank/DDBJ databases">
        <title>Draft genome sequence of carbapenem-resistant Aeromonas spp. in Japan.</title>
        <authorList>
            <person name="Maehana S."/>
            <person name="Suzuki M."/>
            <person name="Kitasato H."/>
        </authorList>
    </citation>
    <scope>NUCLEOTIDE SEQUENCE</scope>
    <source>
        <strain evidence="1">KAM351</strain>
    </source>
</reference>
<protein>
    <recommendedName>
        <fullName evidence="3">Phage protein</fullName>
    </recommendedName>
</protein>
<dbReference type="RefSeq" id="WP_223940176.1">
    <property type="nucleotide sequence ID" value="NZ_BPNN01000040.1"/>
</dbReference>
<gene>
    <name evidence="1" type="ORF">KAM351_26960</name>
</gene>
<organism evidence="1 2">
    <name type="scientific">Aeromonas caviae</name>
    <name type="common">Aeromonas punctata</name>
    <dbReference type="NCBI Taxonomy" id="648"/>
    <lineage>
        <taxon>Bacteria</taxon>
        <taxon>Pseudomonadati</taxon>
        <taxon>Pseudomonadota</taxon>
        <taxon>Gammaproteobacteria</taxon>
        <taxon>Aeromonadales</taxon>
        <taxon>Aeromonadaceae</taxon>
        <taxon>Aeromonas</taxon>
    </lineage>
</organism>
<evidence type="ECO:0000313" key="1">
    <source>
        <dbReference type="EMBL" id="GJA64085.1"/>
    </source>
</evidence>
<comment type="caution">
    <text evidence="1">The sequence shown here is derived from an EMBL/GenBank/DDBJ whole genome shotgun (WGS) entry which is preliminary data.</text>
</comment>